<comment type="caution">
    <text evidence="2">The sequence shown here is derived from an EMBL/GenBank/DDBJ whole genome shotgun (WGS) entry which is preliminary data.</text>
</comment>
<protein>
    <submittedName>
        <fullName evidence="2">Uncharacterized protein</fullName>
    </submittedName>
</protein>
<evidence type="ECO:0000313" key="2">
    <source>
        <dbReference type="EMBL" id="RJL65744.1"/>
    </source>
</evidence>
<gene>
    <name evidence="2" type="ORF">D5077_21265</name>
</gene>
<dbReference type="RefSeq" id="WP_024108182.1">
    <property type="nucleotide sequence ID" value="NZ_CP031560.1"/>
</dbReference>
<dbReference type="EMBL" id="QZDO01000088">
    <property type="protein sequence ID" value="RJL65744.1"/>
    <property type="molecule type" value="Genomic_DNA"/>
</dbReference>
<feature type="transmembrane region" description="Helical" evidence="1">
    <location>
        <begin position="39"/>
        <end position="62"/>
    </location>
</feature>
<evidence type="ECO:0000313" key="3">
    <source>
        <dbReference type="Proteomes" id="UP000266633"/>
    </source>
</evidence>
<keyword evidence="3" id="KW-1185">Reference proteome</keyword>
<dbReference type="GeneID" id="49320852"/>
<keyword evidence="1" id="KW-1133">Transmembrane helix</keyword>
<proteinExistence type="predicted"/>
<dbReference type="Proteomes" id="UP000266633">
    <property type="component" value="Unassembled WGS sequence"/>
</dbReference>
<keyword evidence="1" id="KW-0472">Membrane</keyword>
<organism evidence="2 3">
    <name type="scientific">Dickeya dianthicola</name>
    <dbReference type="NCBI Taxonomy" id="204039"/>
    <lineage>
        <taxon>Bacteria</taxon>
        <taxon>Pseudomonadati</taxon>
        <taxon>Pseudomonadota</taxon>
        <taxon>Gammaproteobacteria</taxon>
        <taxon>Enterobacterales</taxon>
        <taxon>Pectobacteriaceae</taxon>
        <taxon>Dickeya</taxon>
    </lineage>
</organism>
<keyword evidence="1" id="KW-0812">Transmembrane</keyword>
<accession>A0ABX9NHE2</accession>
<name>A0ABX9NHE2_9GAMM</name>
<evidence type="ECO:0000256" key="1">
    <source>
        <dbReference type="SAM" id="Phobius"/>
    </source>
</evidence>
<reference evidence="2 3" key="1">
    <citation type="submission" date="2018-09" db="EMBL/GenBank/DDBJ databases">
        <title>Phylogenetic diversity of Pectobacterium and Dickeya strains causing blackleg disease of potato in Morocco.</title>
        <authorList>
            <person name="Oulghazi S."/>
            <person name="Moumni M."/>
            <person name="Faure D."/>
        </authorList>
    </citation>
    <scope>NUCLEOTIDE SEQUENCE [LARGE SCALE GENOMIC DNA]</scope>
    <source>
        <strain evidence="2 3">S4.16.03.LID</strain>
    </source>
</reference>
<sequence length="123" mass="13660">MIRLNKNWREGIVDVIGNHNTIVFQQKKLHGVFFNRFNVGLILAFIHIPFSQFMVGMKLLAVPSDRGRETLRSENNLSVGGSISLPISSPAPFSEVYMGECKAMNLHGFNVGSAPLFVQEAGR</sequence>